<dbReference type="EMBL" id="CP001812">
    <property type="protein sequence ID" value="ADL35995.1"/>
    <property type="molecule type" value="Genomic_DNA"/>
</dbReference>
<geneLocation type="plasmid" evidence="1 2">
    <name>pCY360</name>
</geneLocation>
<gene>
    <name evidence="1" type="ordered locus">bpr_II055</name>
</gene>
<proteinExistence type="predicted"/>
<evidence type="ECO:0000313" key="2">
    <source>
        <dbReference type="Proteomes" id="UP000001299"/>
    </source>
</evidence>
<sequence length="82" mass="9660">MEDRSTLRKRDLKLDKLLGKTVEATVYIPKMKEEVHIIGELFFCQGFLSPSCYGIKTIANEPKDQEIWHFAKSNVRKIREYK</sequence>
<protein>
    <submittedName>
        <fullName evidence="1">Uncharacterized protein</fullName>
    </submittedName>
</protein>
<name>E0S3L3_BUTPB</name>
<accession>E0S3L3</accession>
<keyword evidence="2" id="KW-1185">Reference proteome</keyword>
<dbReference type="RefSeq" id="WP_013282645.1">
    <property type="nucleotide sequence ID" value="NC_014389.1"/>
</dbReference>
<organism evidence="1 2">
    <name type="scientific">Butyrivibrio proteoclasticus (strain ATCC 51982 / DSM 14932 / B316)</name>
    <name type="common">Clostridium proteoclasticum</name>
    <dbReference type="NCBI Taxonomy" id="515622"/>
    <lineage>
        <taxon>Bacteria</taxon>
        <taxon>Bacillati</taxon>
        <taxon>Bacillota</taxon>
        <taxon>Clostridia</taxon>
        <taxon>Lachnospirales</taxon>
        <taxon>Lachnospiraceae</taxon>
        <taxon>Butyrivibrio</taxon>
    </lineage>
</organism>
<reference evidence="1 2" key="1">
    <citation type="journal article" date="2010" name="PLoS ONE">
        <title>The glycobiome of the rumen bacterium Butyrivibrio proteoclasticus B316(T) highlights adaptation to a polysaccharide-rich environment.</title>
        <authorList>
            <person name="Kelly W.J."/>
            <person name="Leahy S.C."/>
            <person name="Altermann E."/>
            <person name="Yeoman C.J."/>
            <person name="Dunne J.C."/>
            <person name="Kong Z."/>
            <person name="Pacheco D.M."/>
            <person name="Li D."/>
            <person name="Noel S.J."/>
            <person name="Moon C.D."/>
            <person name="Cookson A.L."/>
            <person name="Attwood G.T."/>
        </authorList>
    </citation>
    <scope>NUCLEOTIDE SEQUENCE [LARGE SCALE GENOMIC DNA]</scope>
    <source>
        <strain evidence="2">ATCC 51982 / DSM 14932 / B316</strain>
        <plasmid evidence="2">Plasmid pCY360</plasmid>
    </source>
</reference>
<dbReference type="Proteomes" id="UP000001299">
    <property type="component" value="Plasmid pCY360"/>
</dbReference>
<evidence type="ECO:0000313" key="1">
    <source>
        <dbReference type="EMBL" id="ADL35995.1"/>
    </source>
</evidence>
<dbReference type="HOGENOM" id="CLU_2551898_0_0_9"/>
<dbReference type="AlphaFoldDB" id="E0S3L3"/>
<keyword evidence="1" id="KW-0614">Plasmid</keyword>
<dbReference type="KEGG" id="bpb:bpr_II055"/>